<dbReference type="Pfam" id="PF00082">
    <property type="entry name" value="Peptidase_S8"/>
    <property type="match status" value="1"/>
</dbReference>
<feature type="active site" description="Charge relay system" evidence="5">
    <location>
        <position position="245"/>
    </location>
</feature>
<evidence type="ECO:0000259" key="6">
    <source>
        <dbReference type="Pfam" id="PF00082"/>
    </source>
</evidence>
<reference evidence="7 8" key="1">
    <citation type="submission" date="2007-07" db="EMBL/GenBank/DDBJ databases">
        <title>Annotation of Clostridium perfringens E str. JGS1987.</title>
        <authorList>
            <person name="Paulsen I."/>
            <person name="Sebastian Y."/>
        </authorList>
    </citation>
    <scope>NUCLEOTIDE SEQUENCE [LARGE SCALE GENOMIC DNA]</scope>
    <source>
        <strain evidence="8">E str. JGS1987</strain>
    </source>
</reference>
<proteinExistence type="inferred from homology"/>
<evidence type="ECO:0000313" key="7">
    <source>
        <dbReference type="EMBL" id="EDT15186.1"/>
    </source>
</evidence>
<dbReference type="Gene3D" id="3.40.50.200">
    <property type="entry name" value="Peptidase S8/S53 domain"/>
    <property type="match status" value="1"/>
</dbReference>
<keyword evidence="3 5" id="KW-0378">Hydrolase</keyword>
<evidence type="ECO:0000256" key="3">
    <source>
        <dbReference type="ARBA" id="ARBA00022801"/>
    </source>
</evidence>
<feature type="active site" description="Charge relay system" evidence="5">
    <location>
        <position position="94"/>
    </location>
</feature>
<gene>
    <name evidence="7" type="ORF">AC3_A0586</name>
</gene>
<dbReference type="PANTHER" id="PTHR43806">
    <property type="entry name" value="PEPTIDASE S8"/>
    <property type="match status" value="1"/>
</dbReference>
<protein>
    <submittedName>
        <fullName evidence="7">ParA</fullName>
    </submittedName>
</protein>
<dbReference type="GO" id="GO:0004252">
    <property type="term" value="F:serine-type endopeptidase activity"/>
    <property type="evidence" value="ECO:0007669"/>
    <property type="project" value="UniProtKB-UniRule"/>
</dbReference>
<feature type="domain" description="Peptidase S8/S53" evidence="6">
    <location>
        <begin position="57"/>
        <end position="273"/>
    </location>
</feature>
<keyword evidence="4 5" id="KW-0720">Serine protease</keyword>
<dbReference type="PANTHER" id="PTHR43806:SF11">
    <property type="entry name" value="CEREVISIN-RELATED"/>
    <property type="match status" value="1"/>
</dbReference>
<dbReference type="SUPFAM" id="SSF52743">
    <property type="entry name" value="Subtilisin-like"/>
    <property type="match status" value="1"/>
</dbReference>
<keyword evidence="2 5" id="KW-0645">Protease</keyword>
<dbReference type="EMBL" id="ABDW01000012">
    <property type="protein sequence ID" value="EDT15186.1"/>
    <property type="molecule type" value="Genomic_DNA"/>
</dbReference>
<comment type="caution">
    <text evidence="7">The sequence shown here is derived from an EMBL/GenBank/DDBJ whole genome shotgun (WGS) entry which is preliminary data.</text>
</comment>
<organism evidence="7 8">
    <name type="scientific">Clostridium perfringens E str. JGS1987</name>
    <dbReference type="NCBI Taxonomy" id="451755"/>
    <lineage>
        <taxon>Bacteria</taxon>
        <taxon>Bacillati</taxon>
        <taxon>Bacillota</taxon>
        <taxon>Clostridia</taxon>
        <taxon>Eubacteriales</taxon>
        <taxon>Clostridiaceae</taxon>
        <taxon>Clostridium</taxon>
    </lineage>
</organism>
<evidence type="ECO:0000256" key="2">
    <source>
        <dbReference type="ARBA" id="ARBA00022670"/>
    </source>
</evidence>
<sequence>MFKNLNYKKIICFFIFLIFLNFSIISCQDTKNNLNTNKKEWYFDYLNYNNLHKYATGEGQSIALIDSGISKFQDKLVDNKFSVIDENYYDTNGHGTIMASIIKGNNENLIGIAPNTKLISIKVLDSDGKIDPKYIKKALRTAIDNNVNIINMSIGSYKSNNDIIDLINEAIHKNIIVVSSSGDYGDVNLMFPANINGVISVGAIDKNKQILKNSTAPNLTVINAPGKDILGVNLNNDLIYSSGTSQSTALITGYLALLLEVSNKNNKTLSNYDIIKFLGLIKKNDSSYLDLLKSIGS</sequence>
<dbReference type="AlphaFoldDB" id="B1BSY7"/>
<dbReference type="PROSITE" id="PS51892">
    <property type="entry name" value="SUBTILASE"/>
    <property type="match status" value="1"/>
</dbReference>
<dbReference type="InterPro" id="IPR000209">
    <property type="entry name" value="Peptidase_S8/S53_dom"/>
</dbReference>
<dbReference type="InterPro" id="IPR015500">
    <property type="entry name" value="Peptidase_S8_subtilisin-rel"/>
</dbReference>
<dbReference type="GO" id="GO:0006508">
    <property type="term" value="P:proteolysis"/>
    <property type="evidence" value="ECO:0007669"/>
    <property type="project" value="UniProtKB-KW"/>
</dbReference>
<name>B1BSY7_CLOPF</name>
<evidence type="ECO:0000256" key="5">
    <source>
        <dbReference type="PROSITE-ProRule" id="PRU01240"/>
    </source>
</evidence>
<accession>B1BSY7</accession>
<evidence type="ECO:0000256" key="1">
    <source>
        <dbReference type="ARBA" id="ARBA00011073"/>
    </source>
</evidence>
<dbReference type="InterPro" id="IPR050131">
    <property type="entry name" value="Peptidase_S8_subtilisin-like"/>
</dbReference>
<dbReference type="PRINTS" id="PR00723">
    <property type="entry name" value="SUBTILISIN"/>
</dbReference>
<evidence type="ECO:0000313" key="8">
    <source>
        <dbReference type="Proteomes" id="UP000005337"/>
    </source>
</evidence>
<dbReference type="InterPro" id="IPR036852">
    <property type="entry name" value="Peptidase_S8/S53_dom_sf"/>
</dbReference>
<dbReference type="Proteomes" id="UP000005337">
    <property type="component" value="Unassembled WGS sequence"/>
</dbReference>
<feature type="active site" description="Charge relay system" evidence="5">
    <location>
        <position position="66"/>
    </location>
</feature>
<dbReference type="PROSITE" id="PS51257">
    <property type="entry name" value="PROKAR_LIPOPROTEIN"/>
    <property type="match status" value="1"/>
</dbReference>
<evidence type="ECO:0000256" key="4">
    <source>
        <dbReference type="ARBA" id="ARBA00022825"/>
    </source>
</evidence>
<comment type="similarity">
    <text evidence="1 5">Belongs to the peptidase S8 family.</text>
</comment>